<dbReference type="InterPro" id="IPR028097">
    <property type="entry name" value="FAM91_C_dom"/>
</dbReference>
<evidence type="ECO:0000313" key="4">
    <source>
        <dbReference type="EMBL" id="RWS09884.1"/>
    </source>
</evidence>
<dbReference type="Pfam" id="PF14648">
    <property type="entry name" value="FAM91_C"/>
    <property type="match status" value="1"/>
</dbReference>
<comment type="similarity">
    <text evidence="1">Belongs to the FAM91 family.</text>
</comment>
<dbReference type="PANTHER" id="PTHR28441:SF2">
    <property type="entry name" value="PROTEIN FAM91A1"/>
    <property type="match status" value="1"/>
</dbReference>
<name>A0A3S3NVC7_9ACAR</name>
<keyword evidence="5" id="KW-1185">Reference proteome</keyword>
<dbReference type="Proteomes" id="UP000285301">
    <property type="component" value="Unassembled WGS sequence"/>
</dbReference>
<feature type="domain" description="FAM91 N-terminal" evidence="2">
    <location>
        <begin position="8"/>
        <end position="320"/>
    </location>
</feature>
<dbReference type="AlphaFoldDB" id="A0A3S3NVC7"/>
<dbReference type="STRING" id="1965070.A0A3S3NVC7"/>
<accession>A0A3S3NVC7</accession>
<feature type="domain" description="FAM91 C-terminal" evidence="3">
    <location>
        <begin position="390"/>
        <end position="690"/>
    </location>
</feature>
<dbReference type="Pfam" id="PF14647">
    <property type="entry name" value="FAM91_N"/>
    <property type="match status" value="1"/>
</dbReference>
<protein>
    <submittedName>
        <fullName evidence="4">FAM91A1-like protein</fullName>
    </submittedName>
</protein>
<dbReference type="EMBL" id="NCKU01002305">
    <property type="protein sequence ID" value="RWS09884.1"/>
    <property type="molecule type" value="Genomic_DNA"/>
</dbReference>
<evidence type="ECO:0000256" key="1">
    <source>
        <dbReference type="ARBA" id="ARBA00010319"/>
    </source>
</evidence>
<sequence>MSEKIEDYIRNNVPWCRLPDGLKQMVANCGDYEQKVVEYSIKNQLRYRGNLVRHIKRSEKQYYEELLRYSREHLMLFPYHLSDFIVSGMRMTPFQFYISMIQDLLEQEKSYDTLPNFTAADCLRLLGIGRNQYIDLMNQFRSHKKFLGIIRKPVKDLLPTRPVKTVPIEPWWEVCPGYITEEDVKFMVTSAERQIIDRILGDNGLGNVALKAGEVNESDVRSLYLKGLIYLDVPVNDNDLIVVPPLEGFVMNRVTGDYFETLLYKIFVSIDEKTTVAELASVLQIDLSLVKNAVSMYCRLGFAYKKSNETNPKQYHPSWHRIRNNSTISIKNTSADSLNLANFIDALADDSQTGNVVENVSRESDQKSATNEKSELLPTVLANNQDSQGSKRIGLLFDSTLAAYLMMGNLSQGLKTHAVTMYEVGKLSNESMDSLLLELSKISNFNAEEEGCEAERYFVHAVMLYKTVNFLRYNPQLINEKDESKRKGLGLDLIRCESLRNLDSNTCQRLLEKNYSVLISVAPLSNETRPIKSNSLPHFGPPSANINSIWFKMYLYHLTGFGPPSLLLTKGQRLLTLPEVFEDYDMLLITPWGRDSVPIPIGSALFSINETLMHSALLAQGYPSQVELTEEELVFVPLPLLKEENEAQSLEENPFEKHPAVVRLSHHLDLTCVAGYISLIKHHTFENDESEMSCWTLLDCNFGIPLFDRALNKRICNKILSGSLFERENLVKLTEFNNRLCLDLESFIEKQRKNEIIDEKLSLNERESKHYFKFPSESELSVPLPTNSLLFHNSHLKKWT</sequence>
<dbReference type="OrthoDB" id="275996at2759"/>
<dbReference type="InterPro" id="IPR039199">
    <property type="entry name" value="FAM91"/>
</dbReference>
<evidence type="ECO:0000259" key="3">
    <source>
        <dbReference type="Pfam" id="PF14648"/>
    </source>
</evidence>
<gene>
    <name evidence="4" type="ORF">B4U79_15373</name>
</gene>
<reference evidence="4 5" key="1">
    <citation type="journal article" date="2018" name="Gigascience">
        <title>Genomes of trombidid mites reveal novel predicted allergens and laterally-transferred genes associated with secondary metabolism.</title>
        <authorList>
            <person name="Dong X."/>
            <person name="Chaisiri K."/>
            <person name="Xia D."/>
            <person name="Armstrong S.D."/>
            <person name="Fang Y."/>
            <person name="Donnelly M.J."/>
            <person name="Kadowaki T."/>
            <person name="McGarry J.W."/>
            <person name="Darby A.C."/>
            <person name="Makepeace B.L."/>
        </authorList>
    </citation>
    <scope>NUCLEOTIDE SEQUENCE [LARGE SCALE GENOMIC DNA]</scope>
    <source>
        <strain evidence="4">UoL-WK</strain>
    </source>
</reference>
<dbReference type="InterPro" id="IPR028091">
    <property type="entry name" value="FAM91_N_dom"/>
</dbReference>
<comment type="caution">
    <text evidence="4">The sequence shown here is derived from an EMBL/GenBank/DDBJ whole genome shotgun (WGS) entry which is preliminary data.</text>
</comment>
<dbReference type="PANTHER" id="PTHR28441">
    <property type="entry name" value="PROTEIN FAM91A1"/>
    <property type="match status" value="1"/>
</dbReference>
<proteinExistence type="inferred from homology"/>
<evidence type="ECO:0000313" key="5">
    <source>
        <dbReference type="Proteomes" id="UP000285301"/>
    </source>
</evidence>
<organism evidence="4 5">
    <name type="scientific">Dinothrombium tinctorium</name>
    <dbReference type="NCBI Taxonomy" id="1965070"/>
    <lineage>
        <taxon>Eukaryota</taxon>
        <taxon>Metazoa</taxon>
        <taxon>Ecdysozoa</taxon>
        <taxon>Arthropoda</taxon>
        <taxon>Chelicerata</taxon>
        <taxon>Arachnida</taxon>
        <taxon>Acari</taxon>
        <taxon>Acariformes</taxon>
        <taxon>Trombidiformes</taxon>
        <taxon>Prostigmata</taxon>
        <taxon>Anystina</taxon>
        <taxon>Parasitengona</taxon>
        <taxon>Trombidioidea</taxon>
        <taxon>Trombidiidae</taxon>
        <taxon>Dinothrombium</taxon>
    </lineage>
</organism>
<evidence type="ECO:0000259" key="2">
    <source>
        <dbReference type="Pfam" id="PF14647"/>
    </source>
</evidence>